<dbReference type="EMBL" id="OCZC01000085">
    <property type="protein sequence ID" value="SOO26804.1"/>
    <property type="molecule type" value="Genomic_DNA"/>
</dbReference>
<reference evidence="1 2" key="1">
    <citation type="submission" date="2017-10" db="EMBL/GenBank/DDBJ databases">
        <authorList>
            <person name="Regsiter A."/>
            <person name="William W."/>
        </authorList>
    </citation>
    <scope>NUCLEOTIDE SEQUENCE [LARGE SCALE GENOMIC DNA]</scope>
    <source>
        <strain evidence="1 2">CFBP6991</strain>
    </source>
</reference>
<evidence type="ECO:0000313" key="1">
    <source>
        <dbReference type="EMBL" id="SOO26804.1"/>
    </source>
</evidence>
<accession>A0A7Z7J3P9</accession>
<evidence type="ECO:0000313" key="2">
    <source>
        <dbReference type="Proteomes" id="UP000234345"/>
    </source>
</evidence>
<dbReference type="Proteomes" id="UP000234345">
    <property type="component" value="Unassembled WGS sequence"/>
</dbReference>
<dbReference type="AlphaFoldDB" id="A0A7Z7J3P9"/>
<sequence length="70" mass="8376">MNRSVPRLDSLALKKRELIADRGKWLAQLEHPTRITRVRYEDLDCLSRYVRQSRAACIRLVLLTGWHHRH</sequence>
<proteinExistence type="predicted"/>
<comment type="caution">
    <text evidence="1">The sequence shown here is derived from an EMBL/GenBank/DDBJ whole genome shotgun (WGS) entry which is preliminary data.</text>
</comment>
<name>A0A7Z7J3P9_XANCH</name>
<gene>
    <name evidence="1" type="ORF">XFF6991_570369</name>
</gene>
<organism evidence="1 2">
    <name type="scientific">Xanthomonas campestris pv. phaseoli</name>
    <dbReference type="NCBI Taxonomy" id="317013"/>
    <lineage>
        <taxon>Bacteria</taxon>
        <taxon>Pseudomonadati</taxon>
        <taxon>Pseudomonadota</taxon>
        <taxon>Gammaproteobacteria</taxon>
        <taxon>Lysobacterales</taxon>
        <taxon>Lysobacteraceae</taxon>
        <taxon>Xanthomonas</taxon>
    </lineage>
</organism>
<protein>
    <submittedName>
        <fullName evidence="1">Uncharacterized protein</fullName>
    </submittedName>
</protein>